<evidence type="ECO:0000256" key="1">
    <source>
        <dbReference type="SAM" id="MobiDB-lite"/>
    </source>
</evidence>
<protein>
    <recommendedName>
        <fullName evidence="4">FPL domain-containing protein</fullName>
    </recommendedName>
</protein>
<keyword evidence="3" id="KW-1185">Reference proteome</keyword>
<evidence type="ECO:0000313" key="3">
    <source>
        <dbReference type="Proteomes" id="UP001071777"/>
    </source>
</evidence>
<feature type="compositionally biased region" description="Polar residues" evidence="1">
    <location>
        <begin position="954"/>
        <end position="970"/>
    </location>
</feature>
<name>A0ABQ8P3B1_9CRYT</name>
<reference evidence="2" key="1">
    <citation type="submission" date="2022-10" db="EMBL/GenBank/DDBJ databases">
        <title>Adaptive evolution leads to modifications in subtelomeric GC content in a zoonotic Cryptosporidium species.</title>
        <authorList>
            <person name="Li J."/>
            <person name="Feng Y."/>
            <person name="Xiao L."/>
        </authorList>
    </citation>
    <scope>NUCLEOTIDE SEQUENCE</scope>
    <source>
        <strain evidence="2">25894</strain>
    </source>
</reference>
<dbReference type="EMBL" id="JAPCXB010000179">
    <property type="protein sequence ID" value="KAJ1605365.1"/>
    <property type="molecule type" value="Genomic_DNA"/>
</dbReference>
<organism evidence="2 3">
    <name type="scientific">Cryptosporidium canis</name>
    <dbReference type="NCBI Taxonomy" id="195482"/>
    <lineage>
        <taxon>Eukaryota</taxon>
        <taxon>Sar</taxon>
        <taxon>Alveolata</taxon>
        <taxon>Apicomplexa</taxon>
        <taxon>Conoidasida</taxon>
        <taxon>Coccidia</taxon>
        <taxon>Eucoccidiorida</taxon>
        <taxon>Eimeriorina</taxon>
        <taxon>Cryptosporidiidae</taxon>
        <taxon>Cryptosporidium</taxon>
    </lineage>
</organism>
<gene>
    <name evidence="2" type="ORF">OJ252_3482</name>
</gene>
<proteinExistence type="predicted"/>
<evidence type="ECO:0000313" key="2">
    <source>
        <dbReference type="EMBL" id="KAJ1605365.1"/>
    </source>
</evidence>
<dbReference type="Proteomes" id="UP001071777">
    <property type="component" value="Unassembled WGS sequence"/>
</dbReference>
<sequence length="1075" mass="123585">MKVDNGAKINREVTEGLVMAYEKSLDKLNLNPSGDHSDFRLADCNEAASADIDIVGSMSHNSIYCDKVDPVSEIRCPPLADSKNYQSLIDLRPCLGMIERQFDTKKKIIYSILAILRDHAADIFNSSAEHKHMEYFYDLFQECISNFIADGFESQVVDSLIDILLPNSDLFSEFRLEHDSDDFIIIPPILYYYLIGMTQTNTFSFERVLFNLDSGDNVGSFLLPTSRAISEVNYAWLKQNSLEQARDAVCINKGSKQDCVKTTVRIFTEEHIPNLIDKIIKHLTNIHLFTMVLVKRESFKENFYKDSIFNCVFDQTPFLIGRILEICHSKSRKEFISMFLQLDGPLVIIPYLFYSPMQDFFLRFFGLIGNNYRREYKHSDLSNSILDLGYPERNNEGSVEELGPNKSLNLDECLDVGIPSIILEWTKESGFIQNLIYPLSNIMYDCKEGLIKESSFIMFDAIHAASGVMEVIFRLVEYLRPEHTGLPLNMTSVGLKWFMLINELRDQNTVCRRDDEAIHGLYLSNIEECRVCNSEENLIKIEYDIMDILQLRNSNKKMNGPNLDRHTDVEFENSGIKINSDIMCNGAGFSRRGHIDHCTTQLEKYFTLLAEDGNTIKNFSAYQCLERSRLFLNNLIVESSILNLLCEIIVYIPSTTIDQDLYMLKLRSMSVLEEVINLAFSPNVNIIGCFKLEILYKVQSYLNKFCEFVVLRYGASVVKGETGYLVSLLTIIKIILFYDESHDLINGLNVKFWAWLLNLFIKGRDNSHISVHCKKIFELSFQFGSLSTLENLFNVVKLIERLSKFIYDGTDLEGNNAEENEHSNKKIGKKKRIFGSIKNLLMLLGRYQDELLNKLLNYNSEYFEVIKEVIKHMVVSQWSKFSNVSDSTVEIISSTIEHELKTVNLPQNGEQRGFKCSMDIDSKKIIILLTNLSCGTKFHRIMRTHGGSNKARMPQSSLSMTDNMENSSKSPNYTKDEYLYRLDSSNLCEADIFDTQALSGILRMYLSGNFASLFKCDENCECPKWSFCNVLKSLLVEKNHSSGIYVFPIIPLEESKKIRETRKRQMKLYSVQKND</sequence>
<accession>A0ABQ8P3B1</accession>
<evidence type="ECO:0008006" key="4">
    <source>
        <dbReference type="Google" id="ProtNLM"/>
    </source>
</evidence>
<feature type="region of interest" description="Disordered" evidence="1">
    <location>
        <begin position="946"/>
        <end position="970"/>
    </location>
</feature>
<comment type="caution">
    <text evidence="2">The sequence shown here is derived from an EMBL/GenBank/DDBJ whole genome shotgun (WGS) entry which is preliminary data.</text>
</comment>